<dbReference type="SUPFAM" id="SSF110296">
    <property type="entry name" value="Oligoxyloglucan reducing end-specific cellobiohydrolase"/>
    <property type="match status" value="1"/>
</dbReference>
<protein>
    <submittedName>
        <fullName evidence="1">Uncharacterized protein</fullName>
    </submittedName>
</protein>
<gene>
    <name evidence="1" type="ORF">S03H2_30771</name>
</gene>
<dbReference type="Gene3D" id="2.130.10.10">
    <property type="entry name" value="YVTN repeat-like/Quinoprotein amine dehydrogenase"/>
    <property type="match status" value="1"/>
</dbReference>
<dbReference type="EMBL" id="BARU01018624">
    <property type="protein sequence ID" value="GAH58688.1"/>
    <property type="molecule type" value="Genomic_DNA"/>
</dbReference>
<sequence>MVYWNDNGGFTNWSKRTASTLTNIVDFAVLDYSTVYALDDNGDVARSDHNGSRWLSAEDSKVDAGHTIAVLGDYVLVGGAEGSVGYSDDGADSFSRLGDKGTLTNNVHVAFDSYFGDNDTVYAAVADFELEEEAGGIYRWVIDDSTSWKDLKARGKEEVGTTEPDNNGLPIYAYYNYYGIVLDNADGNPMTDEDTGGVLYAVYDYYYDDNVSVFYTGMARLLDPCTSPSAAKWDYLINGVPAEETFFDAEPSALRICDSGNSLLWAINTYG</sequence>
<dbReference type="InterPro" id="IPR015943">
    <property type="entry name" value="WD40/YVTN_repeat-like_dom_sf"/>
</dbReference>
<comment type="caution">
    <text evidence="1">The sequence shown here is derived from an EMBL/GenBank/DDBJ whole genome shotgun (WGS) entry which is preliminary data.</text>
</comment>
<evidence type="ECO:0000313" key="1">
    <source>
        <dbReference type="EMBL" id="GAH58688.1"/>
    </source>
</evidence>
<organism evidence="1">
    <name type="scientific">marine sediment metagenome</name>
    <dbReference type="NCBI Taxonomy" id="412755"/>
    <lineage>
        <taxon>unclassified sequences</taxon>
        <taxon>metagenomes</taxon>
        <taxon>ecological metagenomes</taxon>
    </lineage>
</organism>
<reference evidence="1" key="1">
    <citation type="journal article" date="2014" name="Front. Microbiol.">
        <title>High frequency of phylogenetically diverse reductive dehalogenase-homologous genes in deep subseafloor sedimentary metagenomes.</title>
        <authorList>
            <person name="Kawai M."/>
            <person name="Futagami T."/>
            <person name="Toyoda A."/>
            <person name="Takaki Y."/>
            <person name="Nishi S."/>
            <person name="Hori S."/>
            <person name="Arai W."/>
            <person name="Tsubouchi T."/>
            <person name="Morono Y."/>
            <person name="Uchiyama I."/>
            <person name="Ito T."/>
            <person name="Fujiyama A."/>
            <person name="Inagaki F."/>
            <person name="Takami H."/>
        </authorList>
    </citation>
    <scope>NUCLEOTIDE SEQUENCE</scope>
    <source>
        <strain evidence="1">Expedition CK06-06</strain>
    </source>
</reference>
<feature type="non-terminal residue" evidence="1">
    <location>
        <position position="271"/>
    </location>
</feature>
<name>X1IMA7_9ZZZZ</name>
<dbReference type="AlphaFoldDB" id="X1IMA7"/>
<accession>X1IMA7</accession>
<proteinExistence type="predicted"/>